<dbReference type="Gene3D" id="2.40.30.10">
    <property type="entry name" value="Translation factors"/>
    <property type="match status" value="1"/>
</dbReference>
<accession>A0A6A6QLP5</accession>
<keyword evidence="10" id="KW-0521">NADP</keyword>
<proteinExistence type="inferred from homology"/>
<keyword evidence="6" id="KW-0349">Heme</keyword>
<evidence type="ECO:0000313" key="18">
    <source>
        <dbReference type="EMBL" id="KAF2493408.1"/>
    </source>
</evidence>
<keyword evidence="12" id="KW-0408">Iron</keyword>
<evidence type="ECO:0000256" key="11">
    <source>
        <dbReference type="ARBA" id="ARBA00023002"/>
    </source>
</evidence>
<comment type="catalytic activity">
    <reaction evidence="14">
        <text>2 nitric oxide + NADH + 2 O2 = 2 nitrate + NAD(+) + H(+)</text>
        <dbReference type="Rhea" id="RHEA:19469"/>
        <dbReference type="ChEBI" id="CHEBI:15378"/>
        <dbReference type="ChEBI" id="CHEBI:15379"/>
        <dbReference type="ChEBI" id="CHEBI:16480"/>
        <dbReference type="ChEBI" id="CHEBI:17632"/>
        <dbReference type="ChEBI" id="CHEBI:57540"/>
        <dbReference type="ChEBI" id="CHEBI:57945"/>
        <dbReference type="EC" id="1.14.12.17"/>
    </reaction>
</comment>
<dbReference type="GO" id="GO:0019825">
    <property type="term" value="F:oxygen binding"/>
    <property type="evidence" value="ECO:0007669"/>
    <property type="project" value="InterPro"/>
</dbReference>
<dbReference type="InterPro" id="IPR039261">
    <property type="entry name" value="FNR_nucleotide-bd"/>
</dbReference>
<name>A0A6A6QLP5_9PEZI</name>
<gene>
    <name evidence="18" type="ORF">BU16DRAFT_513289</name>
</gene>
<evidence type="ECO:0000256" key="1">
    <source>
        <dbReference type="ARBA" id="ARBA00001970"/>
    </source>
</evidence>
<dbReference type="EMBL" id="MU004192">
    <property type="protein sequence ID" value="KAF2493408.1"/>
    <property type="molecule type" value="Genomic_DNA"/>
</dbReference>
<dbReference type="PROSITE" id="PS51384">
    <property type="entry name" value="FAD_FR"/>
    <property type="match status" value="1"/>
</dbReference>
<dbReference type="SUPFAM" id="SSF63380">
    <property type="entry name" value="Riboflavin synthase domain-like"/>
    <property type="match status" value="1"/>
</dbReference>
<keyword evidence="7" id="KW-0285">Flavoprotein</keyword>
<evidence type="ECO:0000256" key="8">
    <source>
        <dbReference type="ARBA" id="ARBA00022723"/>
    </source>
</evidence>
<dbReference type="FunFam" id="2.40.30.10:FF:000034">
    <property type="entry name" value="Flavohemoprotein"/>
    <property type="match status" value="1"/>
</dbReference>
<sequence>MPNLTPSQTAIIKSTAPLLATHGTTITTLFYSTLLTTHPALKSVFSNTHQATGAQPRALAGALLAYATHIDDLGALSPTLALICAKHASLGITPAQYAVVATGLLAALEDVLTPAVFTADVKDAWAAAYWQLADIMIAAEAALYASASWQGFRAFKIARKEVESAEITSFYLEPVEGERVLPVYKPGQYVSVQVAVPALGEGVLQARQYSLSDAPGKPYFRISVKRESGYESAAAAPGKEKLHPGWVSNILHAEKGVGDVVGVAHPYGDFFLEVQGEGPVVLISGGVGLTSLMAMLNALVERGAGREVTWVHSARNASVRAFGAHVEEVERAAGNVRVRLFDTHGGRMELGELDKEKELFLGDERAEYFVCGPAQFMLDVETKLKGYGVDAGRIKMELFGTGGVPRGLSKI</sequence>
<keyword evidence="9" id="KW-0274">FAD</keyword>
<dbReference type="InterPro" id="IPR000971">
    <property type="entry name" value="Globin"/>
</dbReference>
<dbReference type="CDD" id="cd06184">
    <property type="entry name" value="flavohem_like_fad_nad_binding"/>
    <property type="match status" value="1"/>
</dbReference>
<dbReference type="AlphaFoldDB" id="A0A6A6QLP5"/>
<dbReference type="GO" id="GO:0071949">
    <property type="term" value="F:FAD binding"/>
    <property type="evidence" value="ECO:0007669"/>
    <property type="project" value="TreeGrafter"/>
</dbReference>
<organism evidence="18 19">
    <name type="scientific">Lophium mytilinum</name>
    <dbReference type="NCBI Taxonomy" id="390894"/>
    <lineage>
        <taxon>Eukaryota</taxon>
        <taxon>Fungi</taxon>
        <taxon>Dikarya</taxon>
        <taxon>Ascomycota</taxon>
        <taxon>Pezizomycotina</taxon>
        <taxon>Dothideomycetes</taxon>
        <taxon>Pleosporomycetidae</taxon>
        <taxon>Mytilinidiales</taxon>
        <taxon>Mytilinidiaceae</taxon>
        <taxon>Lophium</taxon>
    </lineage>
</organism>
<dbReference type="GO" id="GO:0008941">
    <property type="term" value="F:nitric oxide dioxygenase NAD(P)H activity"/>
    <property type="evidence" value="ECO:0007669"/>
    <property type="project" value="UniProtKB-EC"/>
</dbReference>
<keyword evidence="5" id="KW-0216">Detoxification</keyword>
<dbReference type="PANTHER" id="PTHR43396">
    <property type="entry name" value="FLAVOHEMOPROTEIN"/>
    <property type="match status" value="1"/>
</dbReference>
<dbReference type="GO" id="GO:0071500">
    <property type="term" value="P:cellular response to nitrosative stress"/>
    <property type="evidence" value="ECO:0007669"/>
    <property type="project" value="TreeGrafter"/>
</dbReference>
<dbReference type="PANTHER" id="PTHR43396:SF3">
    <property type="entry name" value="FLAVOHEMOPROTEIN"/>
    <property type="match status" value="1"/>
</dbReference>
<evidence type="ECO:0000256" key="7">
    <source>
        <dbReference type="ARBA" id="ARBA00022630"/>
    </source>
</evidence>
<evidence type="ECO:0000256" key="4">
    <source>
        <dbReference type="ARBA" id="ARBA00012229"/>
    </source>
</evidence>
<comment type="catalytic activity">
    <reaction evidence="15">
        <text>2 nitric oxide + NADPH + 2 O2 = 2 nitrate + NADP(+) + H(+)</text>
        <dbReference type="Rhea" id="RHEA:19465"/>
        <dbReference type="ChEBI" id="CHEBI:15378"/>
        <dbReference type="ChEBI" id="CHEBI:15379"/>
        <dbReference type="ChEBI" id="CHEBI:16480"/>
        <dbReference type="ChEBI" id="CHEBI:17632"/>
        <dbReference type="ChEBI" id="CHEBI:57783"/>
        <dbReference type="ChEBI" id="CHEBI:58349"/>
        <dbReference type="EC" id="1.14.12.17"/>
    </reaction>
</comment>
<keyword evidence="13" id="KW-0520">NAD</keyword>
<dbReference type="GO" id="GO:0020037">
    <property type="term" value="F:heme binding"/>
    <property type="evidence" value="ECO:0007669"/>
    <property type="project" value="InterPro"/>
</dbReference>
<comment type="similarity">
    <text evidence="3">In the C-terminal section; belongs to the flavoprotein pyridine nucleotide cytochrome reductase family.</text>
</comment>
<dbReference type="OrthoDB" id="436496at2759"/>
<evidence type="ECO:0000256" key="5">
    <source>
        <dbReference type="ARBA" id="ARBA00022575"/>
    </source>
</evidence>
<dbReference type="SUPFAM" id="SSF52343">
    <property type="entry name" value="Ferredoxin reductase-like, C-terminal NADP-linked domain"/>
    <property type="match status" value="1"/>
</dbReference>
<dbReference type="Proteomes" id="UP000799750">
    <property type="component" value="Unassembled WGS sequence"/>
</dbReference>
<dbReference type="Pfam" id="PF00175">
    <property type="entry name" value="NAD_binding_1"/>
    <property type="match status" value="1"/>
</dbReference>
<evidence type="ECO:0000256" key="14">
    <source>
        <dbReference type="ARBA" id="ARBA00048649"/>
    </source>
</evidence>
<dbReference type="InterPro" id="IPR017938">
    <property type="entry name" value="Riboflavin_synthase-like_b-brl"/>
</dbReference>
<evidence type="ECO:0000256" key="2">
    <source>
        <dbReference type="ARBA" id="ARBA00001974"/>
    </source>
</evidence>
<dbReference type="InterPro" id="IPR017927">
    <property type="entry name" value="FAD-bd_FR_type"/>
</dbReference>
<reference evidence="18" key="1">
    <citation type="journal article" date="2020" name="Stud. Mycol.">
        <title>101 Dothideomycetes genomes: a test case for predicting lifestyles and emergence of pathogens.</title>
        <authorList>
            <person name="Haridas S."/>
            <person name="Albert R."/>
            <person name="Binder M."/>
            <person name="Bloem J."/>
            <person name="Labutti K."/>
            <person name="Salamov A."/>
            <person name="Andreopoulos B."/>
            <person name="Baker S."/>
            <person name="Barry K."/>
            <person name="Bills G."/>
            <person name="Bluhm B."/>
            <person name="Cannon C."/>
            <person name="Castanera R."/>
            <person name="Culley D."/>
            <person name="Daum C."/>
            <person name="Ezra D."/>
            <person name="Gonzalez J."/>
            <person name="Henrissat B."/>
            <person name="Kuo A."/>
            <person name="Liang C."/>
            <person name="Lipzen A."/>
            <person name="Lutzoni F."/>
            <person name="Magnuson J."/>
            <person name="Mondo S."/>
            <person name="Nolan M."/>
            <person name="Ohm R."/>
            <person name="Pangilinan J."/>
            <person name="Park H.-J."/>
            <person name="Ramirez L."/>
            <person name="Alfaro M."/>
            <person name="Sun H."/>
            <person name="Tritt A."/>
            <person name="Yoshinaga Y."/>
            <person name="Zwiers L.-H."/>
            <person name="Turgeon B."/>
            <person name="Goodwin S."/>
            <person name="Spatafora J."/>
            <person name="Crous P."/>
            <person name="Grigoriev I."/>
        </authorList>
    </citation>
    <scope>NUCLEOTIDE SEQUENCE</scope>
    <source>
        <strain evidence="18">CBS 269.34</strain>
    </source>
</reference>
<feature type="domain" description="FAD-binding FR-type" evidence="17">
    <location>
        <begin position="150"/>
        <end position="273"/>
    </location>
</feature>
<dbReference type="EC" id="1.14.12.17" evidence="4"/>
<evidence type="ECO:0000256" key="10">
    <source>
        <dbReference type="ARBA" id="ARBA00022857"/>
    </source>
</evidence>
<dbReference type="FunFam" id="1.10.490.10:FF:000003">
    <property type="entry name" value="Flavohemoprotein"/>
    <property type="match status" value="1"/>
</dbReference>
<dbReference type="Gene3D" id="1.10.490.10">
    <property type="entry name" value="Globins"/>
    <property type="match status" value="1"/>
</dbReference>
<dbReference type="GO" id="GO:0046872">
    <property type="term" value="F:metal ion binding"/>
    <property type="evidence" value="ECO:0007669"/>
    <property type="project" value="UniProtKB-KW"/>
</dbReference>
<keyword evidence="19" id="KW-1185">Reference proteome</keyword>
<dbReference type="InterPro" id="IPR012292">
    <property type="entry name" value="Globin/Proto"/>
</dbReference>
<dbReference type="Gene3D" id="3.40.50.80">
    <property type="entry name" value="Nucleotide-binding domain of ferredoxin-NADP reductase (FNR) module"/>
    <property type="match status" value="1"/>
</dbReference>
<evidence type="ECO:0000256" key="6">
    <source>
        <dbReference type="ARBA" id="ARBA00022617"/>
    </source>
</evidence>
<dbReference type="InterPro" id="IPR001433">
    <property type="entry name" value="OxRdtase_FAD/NAD-bd"/>
</dbReference>
<evidence type="ECO:0000259" key="17">
    <source>
        <dbReference type="PROSITE" id="PS51384"/>
    </source>
</evidence>
<dbReference type="GO" id="GO:0009636">
    <property type="term" value="P:response to toxic substance"/>
    <property type="evidence" value="ECO:0007669"/>
    <property type="project" value="UniProtKB-KW"/>
</dbReference>
<dbReference type="GO" id="GO:0046210">
    <property type="term" value="P:nitric oxide catabolic process"/>
    <property type="evidence" value="ECO:0007669"/>
    <property type="project" value="TreeGrafter"/>
</dbReference>
<comment type="cofactor">
    <cofactor evidence="1">
        <name>heme b</name>
        <dbReference type="ChEBI" id="CHEBI:60344"/>
    </cofactor>
</comment>
<dbReference type="SUPFAM" id="SSF46458">
    <property type="entry name" value="Globin-like"/>
    <property type="match status" value="1"/>
</dbReference>
<feature type="domain" description="Globin" evidence="16">
    <location>
        <begin position="3"/>
        <end position="141"/>
    </location>
</feature>
<evidence type="ECO:0000256" key="9">
    <source>
        <dbReference type="ARBA" id="ARBA00022827"/>
    </source>
</evidence>
<protein>
    <recommendedName>
        <fullName evidence="4">nitric oxide dioxygenase</fullName>
        <ecNumber evidence="4">1.14.12.17</ecNumber>
    </recommendedName>
</protein>
<keyword evidence="11" id="KW-0560">Oxidoreductase</keyword>
<evidence type="ECO:0000259" key="16">
    <source>
        <dbReference type="PROSITE" id="PS01033"/>
    </source>
</evidence>
<dbReference type="PROSITE" id="PS01033">
    <property type="entry name" value="GLOBIN"/>
    <property type="match status" value="1"/>
</dbReference>
<evidence type="ECO:0000256" key="15">
    <source>
        <dbReference type="ARBA" id="ARBA00049433"/>
    </source>
</evidence>
<keyword evidence="8" id="KW-0479">Metal-binding</keyword>
<dbReference type="InterPro" id="IPR009050">
    <property type="entry name" value="Globin-like_sf"/>
</dbReference>
<dbReference type="CDD" id="cd08922">
    <property type="entry name" value="FHb-globin"/>
    <property type="match status" value="1"/>
</dbReference>
<comment type="cofactor">
    <cofactor evidence="2">
        <name>FAD</name>
        <dbReference type="ChEBI" id="CHEBI:57692"/>
    </cofactor>
</comment>
<evidence type="ECO:0000313" key="19">
    <source>
        <dbReference type="Proteomes" id="UP000799750"/>
    </source>
</evidence>
<dbReference type="Pfam" id="PF00042">
    <property type="entry name" value="Globin"/>
    <property type="match status" value="1"/>
</dbReference>
<evidence type="ECO:0000256" key="3">
    <source>
        <dbReference type="ARBA" id="ARBA00006401"/>
    </source>
</evidence>
<evidence type="ECO:0000256" key="13">
    <source>
        <dbReference type="ARBA" id="ARBA00023027"/>
    </source>
</evidence>
<evidence type="ECO:0000256" key="12">
    <source>
        <dbReference type="ARBA" id="ARBA00023004"/>
    </source>
</evidence>